<organism evidence="2 3">
    <name type="scientific">Portunus trituberculatus</name>
    <name type="common">Swimming crab</name>
    <name type="synonym">Neptunus trituberculatus</name>
    <dbReference type="NCBI Taxonomy" id="210409"/>
    <lineage>
        <taxon>Eukaryota</taxon>
        <taxon>Metazoa</taxon>
        <taxon>Ecdysozoa</taxon>
        <taxon>Arthropoda</taxon>
        <taxon>Crustacea</taxon>
        <taxon>Multicrustacea</taxon>
        <taxon>Malacostraca</taxon>
        <taxon>Eumalacostraca</taxon>
        <taxon>Eucarida</taxon>
        <taxon>Decapoda</taxon>
        <taxon>Pleocyemata</taxon>
        <taxon>Brachyura</taxon>
        <taxon>Eubrachyura</taxon>
        <taxon>Portunoidea</taxon>
        <taxon>Portunidae</taxon>
        <taxon>Portuninae</taxon>
        <taxon>Portunus</taxon>
    </lineage>
</organism>
<gene>
    <name evidence="2" type="ORF">E2C01_040270</name>
</gene>
<evidence type="ECO:0000313" key="2">
    <source>
        <dbReference type="EMBL" id="MPC46550.1"/>
    </source>
</evidence>
<proteinExistence type="predicted"/>
<dbReference type="Proteomes" id="UP000324222">
    <property type="component" value="Unassembled WGS sequence"/>
</dbReference>
<reference evidence="2 3" key="1">
    <citation type="submission" date="2019-05" db="EMBL/GenBank/DDBJ databases">
        <title>Another draft genome of Portunus trituberculatus and its Hox gene families provides insights of decapod evolution.</title>
        <authorList>
            <person name="Jeong J.-H."/>
            <person name="Song I."/>
            <person name="Kim S."/>
            <person name="Choi T."/>
            <person name="Kim D."/>
            <person name="Ryu S."/>
            <person name="Kim W."/>
        </authorList>
    </citation>
    <scope>NUCLEOTIDE SEQUENCE [LARGE SCALE GENOMIC DNA]</scope>
    <source>
        <tissue evidence="2">Muscle</tissue>
    </source>
</reference>
<accession>A0A5B7FG20</accession>
<sequence>MQGVKERPEQSRVSEGESNGVGGMKEEVDKIACKKRKQKITESGEGGKGEGVESCDVMTVWVRVGDAVGLV</sequence>
<comment type="caution">
    <text evidence="2">The sequence shown here is derived from an EMBL/GenBank/DDBJ whole genome shotgun (WGS) entry which is preliminary data.</text>
</comment>
<feature type="compositionally biased region" description="Basic and acidic residues" evidence="1">
    <location>
        <begin position="1"/>
        <end position="15"/>
    </location>
</feature>
<keyword evidence="3" id="KW-1185">Reference proteome</keyword>
<feature type="region of interest" description="Disordered" evidence="1">
    <location>
        <begin position="1"/>
        <end position="26"/>
    </location>
</feature>
<dbReference type="AlphaFoldDB" id="A0A5B7FG20"/>
<protein>
    <submittedName>
        <fullName evidence="2">Uncharacterized protein</fullName>
    </submittedName>
</protein>
<name>A0A5B7FG20_PORTR</name>
<evidence type="ECO:0000313" key="3">
    <source>
        <dbReference type="Proteomes" id="UP000324222"/>
    </source>
</evidence>
<dbReference type="EMBL" id="VSRR010007264">
    <property type="protein sequence ID" value="MPC46550.1"/>
    <property type="molecule type" value="Genomic_DNA"/>
</dbReference>
<evidence type="ECO:0000256" key="1">
    <source>
        <dbReference type="SAM" id="MobiDB-lite"/>
    </source>
</evidence>